<keyword evidence="5" id="KW-0804">Transcription</keyword>
<dbReference type="InterPro" id="IPR003313">
    <property type="entry name" value="AraC-bd"/>
</dbReference>
<gene>
    <name evidence="9" type="ORF">C9J12_03670</name>
</gene>
<dbReference type="PRINTS" id="PR00745">
    <property type="entry name" value="GLHYDRLASE39"/>
</dbReference>
<keyword evidence="2" id="KW-0378">Hydrolase</keyword>
<dbReference type="InterPro" id="IPR009057">
    <property type="entry name" value="Homeodomain-like_sf"/>
</dbReference>
<dbReference type="Pfam" id="PF02311">
    <property type="entry name" value="AraC_binding"/>
    <property type="match status" value="1"/>
</dbReference>
<dbReference type="PANTHER" id="PTHR43280:SF2">
    <property type="entry name" value="HTH-TYPE TRANSCRIPTIONAL REGULATOR EXSA"/>
    <property type="match status" value="1"/>
</dbReference>
<proteinExistence type="inferred from homology"/>
<organism evidence="9 10">
    <name type="scientific">Photobacterium frigidiphilum</name>
    <dbReference type="NCBI Taxonomy" id="264736"/>
    <lineage>
        <taxon>Bacteria</taxon>
        <taxon>Pseudomonadati</taxon>
        <taxon>Pseudomonadota</taxon>
        <taxon>Gammaproteobacteria</taxon>
        <taxon>Vibrionales</taxon>
        <taxon>Vibrionaceae</taxon>
        <taxon>Photobacterium</taxon>
    </lineage>
</organism>
<keyword evidence="6" id="KW-0326">Glycosidase</keyword>
<sequence>MQYRHELVRLDEGLKAKIYVHSVMEVTAHWHHEIELMMVLKGSIELRRNNQVFNLVQDDVLLINHNELHSIKATDENNILLAIQFSPDLMNNCYPELKNIIFHCNSAQYSDAEQTYFNPLRSHLARIVWAFTKKHKWCKFTIEQELLALITTLLSTYHHEIIEDNRHQIHERELERLTRIVDYIGEHYAGKVQLQELADRECVTMHHLSRFFKEQMGISFQEYLFDYRIYQAAKQIINSNEKIADIAFACGFNDPKLFYKKFKQKYNQTPIKLRRQLSAPSNHPNGGSSYLSVRDRDIYKSLFEYLNTSTTEAKTATTPVPASSPISITTEEVIDNVTQTWRKLTTFGCSYEGLKTQHRAQLAEMQSSLHFEYIRFQGIFAEQMHIVAAKGLYNWSNIDSLIDFLLSIRLKPFFCLGYMPDLFASNEQTVAHWRGNISPPEHMENWTDLVAAFFHHIITRYSIEQVQTWYFEVWNEPDLEGVFWAGNEAEYHQLYLATYHAVRAVSPLIKLGGPSVSHMVFDRSDWLDNFIRFCHQHQLQPDFFSCHIYPELYGNIDNLMDSSKVSRKTLGPDGCLELLNSCRPYQQQLDIDELHITEWNLSACWGNKVLDTAFLGSFVVYNIIALYDKVSSLGIWTFSDLFEERGPSTSTFHGGFGMMTREGIKKPNFHALTMLNRLGPKLLKREKDFIITRSSQGIQILMVNYVHFDDLYASGDTSAIEMSDPYAAFNPAPDKLFDFAFDLPSGNYKLTRYMLNREHGSAYDDWLRMGAPEPLSEEDIDEIKRTAYPKRSTQSLHHEGEALLVTSTVPEHGVELILLAF</sequence>
<evidence type="ECO:0000256" key="2">
    <source>
        <dbReference type="ARBA" id="ARBA00022801"/>
    </source>
</evidence>
<keyword evidence="3" id="KW-0805">Transcription regulation</keyword>
<dbReference type="Gene3D" id="2.60.120.10">
    <property type="entry name" value="Jelly Rolls"/>
    <property type="match status" value="1"/>
</dbReference>
<dbReference type="SUPFAM" id="SSF51182">
    <property type="entry name" value="RmlC-like cupins"/>
    <property type="match status" value="1"/>
</dbReference>
<reference evidence="9 10" key="1">
    <citation type="submission" date="2018-01" db="EMBL/GenBank/DDBJ databases">
        <title>Whole genome sequencing of Histamine producing bacteria.</title>
        <authorList>
            <person name="Butler K."/>
        </authorList>
    </citation>
    <scope>NUCLEOTIDE SEQUENCE [LARGE SCALE GENOMIC DNA]</scope>
    <source>
        <strain evidence="9 10">JCM 12947</strain>
    </source>
</reference>
<evidence type="ECO:0000256" key="1">
    <source>
        <dbReference type="ARBA" id="ARBA00008875"/>
    </source>
</evidence>
<evidence type="ECO:0000256" key="7">
    <source>
        <dbReference type="PIRSR" id="PIRSR600514-1"/>
    </source>
</evidence>
<dbReference type="GO" id="GO:0004553">
    <property type="term" value="F:hydrolase activity, hydrolyzing O-glycosyl compounds"/>
    <property type="evidence" value="ECO:0007669"/>
    <property type="project" value="InterPro"/>
</dbReference>
<dbReference type="InterPro" id="IPR011051">
    <property type="entry name" value="RmlC_Cupin_sf"/>
</dbReference>
<evidence type="ECO:0000256" key="5">
    <source>
        <dbReference type="ARBA" id="ARBA00023163"/>
    </source>
</evidence>
<dbReference type="GO" id="GO:0003700">
    <property type="term" value="F:DNA-binding transcription factor activity"/>
    <property type="evidence" value="ECO:0007669"/>
    <property type="project" value="InterPro"/>
</dbReference>
<dbReference type="InterPro" id="IPR049165">
    <property type="entry name" value="GH39_as"/>
</dbReference>
<evidence type="ECO:0000256" key="6">
    <source>
        <dbReference type="ARBA" id="ARBA00023295"/>
    </source>
</evidence>
<dbReference type="PROSITE" id="PS01124">
    <property type="entry name" value="HTH_ARAC_FAMILY_2"/>
    <property type="match status" value="1"/>
</dbReference>
<dbReference type="EMBL" id="PYMJ01000002">
    <property type="protein sequence ID" value="PSU51070.1"/>
    <property type="molecule type" value="Genomic_DNA"/>
</dbReference>
<name>A0A2T3JPY6_9GAMM</name>
<feature type="active site" description="Proton donor" evidence="7">
    <location>
        <position position="476"/>
    </location>
</feature>
<evidence type="ECO:0000259" key="8">
    <source>
        <dbReference type="PROSITE" id="PS01124"/>
    </source>
</evidence>
<protein>
    <recommendedName>
        <fullName evidence="8">HTH araC/xylS-type domain-containing protein</fullName>
    </recommendedName>
</protein>
<dbReference type="GO" id="GO:0043565">
    <property type="term" value="F:sequence-specific DNA binding"/>
    <property type="evidence" value="ECO:0007669"/>
    <property type="project" value="InterPro"/>
</dbReference>
<dbReference type="InterPro" id="IPR017853">
    <property type="entry name" value="GH"/>
</dbReference>
<dbReference type="Pfam" id="PF12833">
    <property type="entry name" value="HTH_18"/>
    <property type="match status" value="1"/>
</dbReference>
<dbReference type="InterPro" id="IPR018060">
    <property type="entry name" value="HTH_AraC"/>
</dbReference>
<dbReference type="SUPFAM" id="SSF51011">
    <property type="entry name" value="Glycosyl hydrolase domain"/>
    <property type="match status" value="1"/>
</dbReference>
<dbReference type="Proteomes" id="UP000240987">
    <property type="component" value="Unassembled WGS sequence"/>
</dbReference>
<dbReference type="SUPFAM" id="SSF46689">
    <property type="entry name" value="Homeodomain-like"/>
    <property type="match status" value="2"/>
</dbReference>
<dbReference type="AlphaFoldDB" id="A0A2T3JPY6"/>
<comment type="similarity">
    <text evidence="1">Belongs to the glycosyl hydrolase 39 family.</text>
</comment>
<dbReference type="SUPFAM" id="SSF51445">
    <property type="entry name" value="(Trans)glycosidases"/>
    <property type="match status" value="1"/>
</dbReference>
<dbReference type="OrthoDB" id="9803764at2"/>
<dbReference type="Gene3D" id="1.10.10.60">
    <property type="entry name" value="Homeodomain-like"/>
    <property type="match status" value="2"/>
</dbReference>
<dbReference type="PROSITE" id="PS01027">
    <property type="entry name" value="GLYCOSYL_HYDROL_F39"/>
    <property type="match status" value="1"/>
</dbReference>
<accession>A0A2T3JPY6</accession>
<dbReference type="PANTHER" id="PTHR43280">
    <property type="entry name" value="ARAC-FAMILY TRANSCRIPTIONAL REGULATOR"/>
    <property type="match status" value="1"/>
</dbReference>
<keyword evidence="10" id="KW-1185">Reference proteome</keyword>
<dbReference type="Pfam" id="PF01229">
    <property type="entry name" value="Glyco_hydro_39"/>
    <property type="match status" value="1"/>
</dbReference>
<dbReference type="Gene3D" id="3.20.20.80">
    <property type="entry name" value="Glycosidases"/>
    <property type="match status" value="1"/>
</dbReference>
<evidence type="ECO:0000313" key="9">
    <source>
        <dbReference type="EMBL" id="PSU51070.1"/>
    </source>
</evidence>
<dbReference type="InterPro" id="IPR000514">
    <property type="entry name" value="Glyco_hydro_39"/>
</dbReference>
<dbReference type="GO" id="GO:0005975">
    <property type="term" value="P:carbohydrate metabolic process"/>
    <property type="evidence" value="ECO:0007669"/>
    <property type="project" value="InterPro"/>
</dbReference>
<feature type="domain" description="HTH araC/xylS-type" evidence="8">
    <location>
        <begin position="178"/>
        <end position="276"/>
    </location>
</feature>
<dbReference type="SMART" id="SM00342">
    <property type="entry name" value="HTH_ARAC"/>
    <property type="match status" value="1"/>
</dbReference>
<evidence type="ECO:0000256" key="3">
    <source>
        <dbReference type="ARBA" id="ARBA00023015"/>
    </source>
</evidence>
<dbReference type="PROSITE" id="PS00041">
    <property type="entry name" value="HTH_ARAC_FAMILY_1"/>
    <property type="match status" value="1"/>
</dbReference>
<dbReference type="InterPro" id="IPR014710">
    <property type="entry name" value="RmlC-like_jellyroll"/>
</dbReference>
<dbReference type="Gene3D" id="2.60.40.1500">
    <property type="entry name" value="Glycosyl hydrolase domain, family 39"/>
    <property type="match status" value="1"/>
</dbReference>
<evidence type="ECO:0000256" key="4">
    <source>
        <dbReference type="ARBA" id="ARBA00023125"/>
    </source>
</evidence>
<dbReference type="InterPro" id="IPR018062">
    <property type="entry name" value="HTH_AraC-typ_CS"/>
</dbReference>
<keyword evidence="4" id="KW-0238">DNA-binding</keyword>
<evidence type="ECO:0000313" key="10">
    <source>
        <dbReference type="Proteomes" id="UP000240987"/>
    </source>
</evidence>
<comment type="caution">
    <text evidence="9">The sequence shown here is derived from an EMBL/GenBank/DDBJ whole genome shotgun (WGS) entry which is preliminary data.</text>
</comment>
<dbReference type="InterPro" id="IPR049166">
    <property type="entry name" value="GH39_cat"/>
</dbReference>
<dbReference type="RefSeq" id="WP_107241458.1">
    <property type="nucleotide sequence ID" value="NZ_PYMJ01000002.1"/>
</dbReference>